<name>A0A195CWQ1_9HYME</name>
<protein>
    <submittedName>
        <fullName evidence="1">Uncharacterized protein</fullName>
    </submittedName>
</protein>
<dbReference type="Proteomes" id="UP000078542">
    <property type="component" value="Unassembled WGS sequence"/>
</dbReference>
<organism evidence="1 2">
    <name type="scientific">Cyphomyrmex costatus</name>
    <dbReference type="NCBI Taxonomy" id="456900"/>
    <lineage>
        <taxon>Eukaryota</taxon>
        <taxon>Metazoa</taxon>
        <taxon>Ecdysozoa</taxon>
        <taxon>Arthropoda</taxon>
        <taxon>Hexapoda</taxon>
        <taxon>Insecta</taxon>
        <taxon>Pterygota</taxon>
        <taxon>Neoptera</taxon>
        <taxon>Endopterygota</taxon>
        <taxon>Hymenoptera</taxon>
        <taxon>Apocrita</taxon>
        <taxon>Aculeata</taxon>
        <taxon>Formicoidea</taxon>
        <taxon>Formicidae</taxon>
        <taxon>Myrmicinae</taxon>
        <taxon>Cyphomyrmex</taxon>
    </lineage>
</organism>
<feature type="non-terminal residue" evidence="1">
    <location>
        <position position="1"/>
    </location>
</feature>
<reference evidence="1 2" key="1">
    <citation type="submission" date="2016-03" db="EMBL/GenBank/DDBJ databases">
        <title>Cyphomyrmex costatus WGS genome.</title>
        <authorList>
            <person name="Nygaard S."/>
            <person name="Hu H."/>
            <person name="Boomsma J."/>
            <person name="Zhang G."/>
        </authorList>
    </citation>
    <scope>NUCLEOTIDE SEQUENCE [LARGE SCALE GENOMIC DNA]</scope>
    <source>
        <strain evidence="1">MS0001</strain>
        <tissue evidence="1">Whole body</tissue>
    </source>
</reference>
<proteinExistence type="predicted"/>
<accession>A0A195CWQ1</accession>
<gene>
    <name evidence="1" type="ORF">ALC62_04053</name>
</gene>
<dbReference type="AlphaFoldDB" id="A0A195CWQ1"/>
<keyword evidence="2" id="KW-1185">Reference proteome</keyword>
<dbReference type="EMBL" id="KQ977185">
    <property type="protein sequence ID" value="KYN05065.1"/>
    <property type="molecule type" value="Genomic_DNA"/>
</dbReference>
<sequence length="47" mass="5437">RRLKGDRTRCFATHGAPYARGVDVRVPRVRGVRMEWKWKGPLACLLT</sequence>
<evidence type="ECO:0000313" key="2">
    <source>
        <dbReference type="Proteomes" id="UP000078542"/>
    </source>
</evidence>
<evidence type="ECO:0000313" key="1">
    <source>
        <dbReference type="EMBL" id="KYN05065.1"/>
    </source>
</evidence>